<organism evidence="1 2">
    <name type="scientific">Trichonephila clavata</name>
    <name type="common">Joro spider</name>
    <name type="synonym">Nephila clavata</name>
    <dbReference type="NCBI Taxonomy" id="2740835"/>
    <lineage>
        <taxon>Eukaryota</taxon>
        <taxon>Metazoa</taxon>
        <taxon>Ecdysozoa</taxon>
        <taxon>Arthropoda</taxon>
        <taxon>Chelicerata</taxon>
        <taxon>Arachnida</taxon>
        <taxon>Araneae</taxon>
        <taxon>Araneomorphae</taxon>
        <taxon>Entelegynae</taxon>
        <taxon>Araneoidea</taxon>
        <taxon>Nephilidae</taxon>
        <taxon>Trichonephila</taxon>
    </lineage>
</organism>
<comment type="caution">
    <text evidence="1">The sequence shown here is derived from an EMBL/GenBank/DDBJ whole genome shotgun (WGS) entry which is preliminary data.</text>
</comment>
<evidence type="ECO:0000313" key="1">
    <source>
        <dbReference type="EMBL" id="GFQ76679.1"/>
    </source>
</evidence>
<dbReference type="EMBL" id="BMAO01031639">
    <property type="protein sequence ID" value="GFQ76679.1"/>
    <property type="molecule type" value="Genomic_DNA"/>
</dbReference>
<accession>A0A8X6FEE8</accession>
<protein>
    <submittedName>
        <fullName evidence="1">Uncharacterized protein</fullName>
    </submittedName>
</protein>
<sequence length="89" mass="9973">MHENSINASIIHSSLRTSGMNKNGRHRVWALLDQITQLSSSSHSHLMTIFIYYPSSRDSSALIAVNIPRTSKTAKRVPKCTWSDHLVIA</sequence>
<evidence type="ECO:0000313" key="2">
    <source>
        <dbReference type="Proteomes" id="UP000887116"/>
    </source>
</evidence>
<dbReference type="AlphaFoldDB" id="A0A8X6FEE8"/>
<gene>
    <name evidence="1" type="ORF">TNCT_348571</name>
</gene>
<reference evidence="1" key="1">
    <citation type="submission" date="2020-07" db="EMBL/GenBank/DDBJ databases">
        <title>Multicomponent nature underlies the extraordinary mechanical properties of spider dragline silk.</title>
        <authorList>
            <person name="Kono N."/>
            <person name="Nakamura H."/>
            <person name="Mori M."/>
            <person name="Yoshida Y."/>
            <person name="Ohtoshi R."/>
            <person name="Malay A.D."/>
            <person name="Moran D.A.P."/>
            <person name="Tomita M."/>
            <person name="Numata K."/>
            <person name="Arakawa K."/>
        </authorList>
    </citation>
    <scope>NUCLEOTIDE SEQUENCE</scope>
</reference>
<dbReference type="Proteomes" id="UP000887116">
    <property type="component" value="Unassembled WGS sequence"/>
</dbReference>
<name>A0A8X6FEE8_TRICU</name>
<proteinExistence type="predicted"/>
<keyword evidence="2" id="KW-1185">Reference proteome</keyword>